<dbReference type="PANTHER" id="PTHR23513">
    <property type="entry name" value="INTEGRAL MEMBRANE EFFLUX PROTEIN-RELATED"/>
    <property type="match status" value="1"/>
</dbReference>
<feature type="transmembrane region" description="Helical" evidence="7">
    <location>
        <begin position="359"/>
        <end position="380"/>
    </location>
</feature>
<dbReference type="PANTHER" id="PTHR23513:SF11">
    <property type="entry name" value="STAPHYLOFERRIN A TRANSPORTER"/>
    <property type="match status" value="1"/>
</dbReference>
<evidence type="ECO:0000313" key="9">
    <source>
        <dbReference type="EMBL" id="GHD58130.1"/>
    </source>
</evidence>
<dbReference type="EMBL" id="BMZS01000010">
    <property type="protein sequence ID" value="GHD58130.1"/>
    <property type="molecule type" value="Genomic_DNA"/>
</dbReference>
<feature type="transmembrane region" description="Helical" evidence="7">
    <location>
        <begin position="270"/>
        <end position="292"/>
    </location>
</feature>
<protein>
    <recommendedName>
        <fullName evidence="8">Major facilitator superfamily (MFS) profile domain-containing protein</fullName>
    </recommendedName>
</protein>
<dbReference type="GO" id="GO:0005886">
    <property type="term" value="C:plasma membrane"/>
    <property type="evidence" value="ECO:0007669"/>
    <property type="project" value="UniProtKB-SubCell"/>
</dbReference>
<evidence type="ECO:0000256" key="3">
    <source>
        <dbReference type="ARBA" id="ARBA00022475"/>
    </source>
</evidence>
<feature type="transmembrane region" description="Helical" evidence="7">
    <location>
        <begin position="386"/>
        <end position="407"/>
    </location>
</feature>
<evidence type="ECO:0000256" key="4">
    <source>
        <dbReference type="ARBA" id="ARBA00022692"/>
    </source>
</evidence>
<evidence type="ECO:0000256" key="5">
    <source>
        <dbReference type="ARBA" id="ARBA00022989"/>
    </source>
</evidence>
<dbReference type="GO" id="GO:0022857">
    <property type="term" value="F:transmembrane transporter activity"/>
    <property type="evidence" value="ECO:0007669"/>
    <property type="project" value="InterPro"/>
</dbReference>
<dbReference type="Proteomes" id="UP000630353">
    <property type="component" value="Unassembled WGS sequence"/>
</dbReference>
<keyword evidence="2" id="KW-0813">Transport</keyword>
<keyword evidence="4 7" id="KW-0812">Transmembrane</keyword>
<reference evidence="9" key="2">
    <citation type="submission" date="2020-09" db="EMBL/GenBank/DDBJ databases">
        <authorList>
            <person name="Sun Q."/>
            <person name="Kim S."/>
        </authorList>
    </citation>
    <scope>NUCLEOTIDE SEQUENCE</scope>
    <source>
        <strain evidence="9">KCTC 42651</strain>
    </source>
</reference>
<accession>A0A918XVY3</accession>
<keyword evidence="5 7" id="KW-1133">Transmembrane helix</keyword>
<dbReference type="InterPro" id="IPR020846">
    <property type="entry name" value="MFS_dom"/>
</dbReference>
<feature type="transmembrane region" description="Helical" evidence="7">
    <location>
        <begin position="175"/>
        <end position="203"/>
    </location>
</feature>
<dbReference type="Gene3D" id="1.20.1250.20">
    <property type="entry name" value="MFS general substrate transporter like domains"/>
    <property type="match status" value="2"/>
</dbReference>
<keyword evidence="10" id="KW-1185">Reference proteome</keyword>
<evidence type="ECO:0000259" key="8">
    <source>
        <dbReference type="PROSITE" id="PS50850"/>
    </source>
</evidence>
<name>A0A918XVY3_9PROT</name>
<gene>
    <name evidence="9" type="ORF">GCM10017083_40630</name>
</gene>
<feature type="transmembrane region" description="Helical" evidence="7">
    <location>
        <begin position="234"/>
        <end position="258"/>
    </location>
</feature>
<dbReference type="CDD" id="cd06173">
    <property type="entry name" value="MFS_MefA_like"/>
    <property type="match status" value="1"/>
</dbReference>
<evidence type="ECO:0000256" key="2">
    <source>
        <dbReference type="ARBA" id="ARBA00022448"/>
    </source>
</evidence>
<dbReference type="AlphaFoldDB" id="A0A918XVY3"/>
<dbReference type="InterPro" id="IPR010290">
    <property type="entry name" value="TM_effector"/>
</dbReference>
<evidence type="ECO:0000256" key="7">
    <source>
        <dbReference type="SAM" id="Phobius"/>
    </source>
</evidence>
<reference evidence="9" key="1">
    <citation type="journal article" date="2014" name="Int. J. Syst. Evol. Microbiol.">
        <title>Complete genome sequence of Corynebacterium casei LMG S-19264T (=DSM 44701T), isolated from a smear-ripened cheese.</title>
        <authorList>
            <consortium name="US DOE Joint Genome Institute (JGI-PGF)"/>
            <person name="Walter F."/>
            <person name="Albersmeier A."/>
            <person name="Kalinowski J."/>
            <person name="Ruckert C."/>
        </authorList>
    </citation>
    <scope>NUCLEOTIDE SEQUENCE</scope>
    <source>
        <strain evidence="9">KCTC 42651</strain>
    </source>
</reference>
<keyword evidence="6 7" id="KW-0472">Membrane</keyword>
<feature type="domain" description="Major facilitator superfamily (MFS) profile" evidence="8">
    <location>
        <begin position="225"/>
        <end position="429"/>
    </location>
</feature>
<feature type="transmembrane region" description="Helical" evidence="7">
    <location>
        <begin position="323"/>
        <end position="347"/>
    </location>
</feature>
<comment type="caution">
    <text evidence="9">The sequence shown here is derived from an EMBL/GenBank/DDBJ whole genome shotgun (WGS) entry which is preliminary data.</text>
</comment>
<feature type="transmembrane region" description="Helical" evidence="7">
    <location>
        <begin position="299"/>
        <end position="317"/>
    </location>
</feature>
<evidence type="ECO:0000313" key="10">
    <source>
        <dbReference type="Proteomes" id="UP000630353"/>
    </source>
</evidence>
<dbReference type="SUPFAM" id="SSF103473">
    <property type="entry name" value="MFS general substrate transporter"/>
    <property type="match status" value="1"/>
</dbReference>
<evidence type="ECO:0000256" key="1">
    <source>
        <dbReference type="ARBA" id="ARBA00004651"/>
    </source>
</evidence>
<proteinExistence type="predicted"/>
<evidence type="ECO:0000256" key="6">
    <source>
        <dbReference type="ARBA" id="ARBA00023136"/>
    </source>
</evidence>
<organism evidence="9 10">
    <name type="scientific">Thalassobaculum fulvum</name>
    <dbReference type="NCBI Taxonomy" id="1633335"/>
    <lineage>
        <taxon>Bacteria</taxon>
        <taxon>Pseudomonadati</taxon>
        <taxon>Pseudomonadota</taxon>
        <taxon>Alphaproteobacteria</taxon>
        <taxon>Rhodospirillales</taxon>
        <taxon>Thalassobaculaceae</taxon>
        <taxon>Thalassobaculum</taxon>
    </lineage>
</organism>
<feature type="transmembrane region" description="Helical" evidence="7">
    <location>
        <begin position="90"/>
        <end position="111"/>
    </location>
</feature>
<dbReference type="RefSeq" id="WP_189993049.1">
    <property type="nucleotide sequence ID" value="NZ_BMZS01000010.1"/>
</dbReference>
<dbReference type="InterPro" id="IPR036259">
    <property type="entry name" value="MFS_trans_sf"/>
</dbReference>
<comment type="subcellular location">
    <subcellularLocation>
        <location evidence="1">Cell membrane</location>
        <topology evidence="1">Multi-pass membrane protein</topology>
    </subcellularLocation>
</comment>
<keyword evidence="3" id="KW-1003">Cell membrane</keyword>
<dbReference type="PROSITE" id="PS50850">
    <property type="entry name" value="MFS"/>
    <property type="match status" value="1"/>
</dbReference>
<sequence>MTSVAGDGDRGSRGRGPLSLIAEAEFRKLWSVGVLQGAMRWLEMLAIGVWTYALTESPVLVALMTVLRQAPMALFGSVTGALAERLDRKAILVACQAVMALTTTVLALLVATGGIEIWHVGLGAFVNGFCWSTDLPVRRTILGESVGVDRLGPAMSMDSASNNATRMIGPLAGGALYAAVGLGGAYAVAAVFYGVSALVAASIRFTPTPREPRPLALIAEIREGLAFLRRSRALLGHLGVTVIVNLFGFPYAAMAPVVGRETFAVDPVRIGLLLTVEGVGAFAGAVAIAFLATPRRFRLIYISGSVLFMVSVLAFSVTTSYGLALVVLTAGGVGIAGFASMQSAIMFSESPPAIRSRLMGVLSVCIGAGPLGVLHVGWLADRIGGSLALTVIGVEGLVALAALVVAVPELRGRVPVSAAAASGRPGHGG</sequence>
<dbReference type="Pfam" id="PF05977">
    <property type="entry name" value="MFS_3"/>
    <property type="match status" value="1"/>
</dbReference>